<feature type="chain" id="PRO_5046629344" evidence="1">
    <location>
        <begin position="26"/>
        <end position="543"/>
    </location>
</feature>
<evidence type="ECO:0000313" key="3">
    <source>
        <dbReference type="Proteomes" id="UP001246372"/>
    </source>
</evidence>
<feature type="signal peptide" evidence="1">
    <location>
        <begin position="1"/>
        <end position="25"/>
    </location>
</feature>
<reference evidence="2" key="1">
    <citation type="submission" date="2023-09" db="EMBL/GenBank/DDBJ databases">
        <title>Paucibacter sp. APW11 Genome sequencing and assembly.</title>
        <authorList>
            <person name="Kim I."/>
        </authorList>
    </citation>
    <scope>NUCLEOTIDE SEQUENCE</scope>
    <source>
        <strain evidence="2">APW11</strain>
    </source>
</reference>
<gene>
    <name evidence="2" type="ORF">RQP53_00635</name>
</gene>
<keyword evidence="1" id="KW-0732">Signal</keyword>
<dbReference type="InterPro" id="IPR024079">
    <property type="entry name" value="MetalloPept_cat_dom_sf"/>
</dbReference>
<protein>
    <submittedName>
        <fullName evidence="2">M64 family metallopeptidase</fullName>
    </submittedName>
</protein>
<dbReference type="Pfam" id="PF09471">
    <property type="entry name" value="Peptidase_M64"/>
    <property type="match status" value="1"/>
</dbReference>
<dbReference type="InterPro" id="IPR019026">
    <property type="entry name" value="Peptidase_M64_IgA"/>
</dbReference>
<dbReference type="SUPFAM" id="SSF89260">
    <property type="entry name" value="Collagen-binding domain"/>
    <property type="match status" value="1"/>
</dbReference>
<comment type="caution">
    <text evidence="2">The sequence shown here is derived from an EMBL/GenBank/DDBJ whole genome shotgun (WGS) entry which is preliminary data.</text>
</comment>
<keyword evidence="3" id="KW-1185">Reference proteome</keyword>
<evidence type="ECO:0000256" key="1">
    <source>
        <dbReference type="SAM" id="SignalP"/>
    </source>
</evidence>
<dbReference type="Gene3D" id="3.40.390.10">
    <property type="entry name" value="Collagenase (Catalytic Domain)"/>
    <property type="match status" value="1"/>
</dbReference>
<name>A0ABU3P5C2_9BURK</name>
<proteinExistence type="predicted"/>
<sequence>MKLKLLPLPVTLAAAMLLLSPFAKADDLMLRLRLQQGPASSSYDFIHAEAGSFNGPAAVTDSRDGDLWLIGRDAAGKELFRRPLRHPGRHMAEVFNPQTGDIAVARPIQRDGVVELLLPNPPALATLDLLDSAPGGRGALAAATPLKRMSRADISALLDSSQQPRAGRQALATAVPTGSASLWNSGAANARMDLVLIGDGYTSAEQSKWQTDAQKIANGLLADPLFASYKNSFNITRVDIASPQSGVSEGGVTRNTALGTVIGCYGIDRLVCADETKVYAAVGSVTAADARDVIIVVANSTTYGGAGGNIGTMTMHPQSIEIALHEIGHTAFKLADEYDYGTCATSSEPSEANVTRSATRSGAKWASRIAASTAVPTQPGSYANGTVGLFVGAKYCTSGVYRPTENSRMRNLGQPWHQVNEARAAQVFASYTGSSGGGTGTSTTVNGTLSSVGASASYPSGSPGYYQSSAGGSFSLKLSGPATANFDLYLYKWNGSAWAVVAQAKAANSTENISYSGAAGYYYAQVKSVSGTGAFTLSYSFPK</sequence>
<organism evidence="2 3">
    <name type="scientific">Roseateles aquae</name>
    <dbReference type="NCBI Taxonomy" id="3077235"/>
    <lineage>
        <taxon>Bacteria</taxon>
        <taxon>Pseudomonadati</taxon>
        <taxon>Pseudomonadota</taxon>
        <taxon>Betaproteobacteria</taxon>
        <taxon>Burkholderiales</taxon>
        <taxon>Sphaerotilaceae</taxon>
        <taxon>Roseateles</taxon>
    </lineage>
</organism>
<dbReference type="Proteomes" id="UP001246372">
    <property type="component" value="Unassembled WGS sequence"/>
</dbReference>
<dbReference type="Gene3D" id="2.60.120.380">
    <property type="match status" value="1"/>
</dbReference>
<accession>A0ABU3P5C2</accession>
<dbReference type="RefSeq" id="WP_315648003.1">
    <property type="nucleotide sequence ID" value="NZ_JAVXZY010000001.1"/>
</dbReference>
<dbReference type="EMBL" id="JAVXZY010000001">
    <property type="protein sequence ID" value="MDT8997775.1"/>
    <property type="molecule type" value="Genomic_DNA"/>
</dbReference>
<evidence type="ECO:0000313" key="2">
    <source>
        <dbReference type="EMBL" id="MDT8997775.1"/>
    </source>
</evidence>